<evidence type="ECO:0000256" key="6">
    <source>
        <dbReference type="ARBA" id="ARBA00022692"/>
    </source>
</evidence>
<dbReference type="InterPro" id="IPR051124">
    <property type="entry name" value="Phosphate_Transport_Permease"/>
</dbReference>
<reference evidence="12 13" key="1">
    <citation type="journal article" date="2019" name="Nat. Microbiol.">
        <title>Expanding anaerobic alkane metabolism in the domain of Archaea.</title>
        <authorList>
            <person name="Wang Y."/>
            <person name="Wegener G."/>
            <person name="Hou J."/>
            <person name="Wang F."/>
            <person name="Xiao X."/>
        </authorList>
    </citation>
    <scope>NUCLEOTIDE SEQUENCE [LARGE SCALE GENOMIC DNA]</scope>
    <source>
        <strain evidence="12">WYZ-LMO10</strain>
    </source>
</reference>
<keyword evidence="6 9" id="KW-0812">Transmembrane</keyword>
<dbReference type="AlphaFoldDB" id="A0A523BE41"/>
<dbReference type="EMBL" id="QNVH01000018">
    <property type="protein sequence ID" value="TDA39216.1"/>
    <property type="molecule type" value="Genomic_DNA"/>
</dbReference>
<keyword evidence="8 9" id="KW-0472">Membrane</keyword>
<dbReference type="InterPro" id="IPR011864">
    <property type="entry name" value="Phosphate_PstC"/>
</dbReference>
<organism evidence="12 13">
    <name type="scientific">Thermoproteota archaeon</name>
    <dbReference type="NCBI Taxonomy" id="2056631"/>
    <lineage>
        <taxon>Archaea</taxon>
        <taxon>Thermoproteota</taxon>
    </lineage>
</organism>
<keyword evidence="7 9" id="KW-1133">Transmembrane helix</keyword>
<dbReference type="InterPro" id="IPR035906">
    <property type="entry name" value="MetI-like_sf"/>
</dbReference>
<keyword evidence="3 9" id="KW-0813">Transport</keyword>
<evidence type="ECO:0000313" key="13">
    <source>
        <dbReference type="Proteomes" id="UP000315399"/>
    </source>
</evidence>
<keyword evidence="5 10" id="KW-0592">Phosphate transport</keyword>
<evidence type="ECO:0000256" key="8">
    <source>
        <dbReference type="ARBA" id="ARBA00023136"/>
    </source>
</evidence>
<proteinExistence type="inferred from homology"/>
<comment type="caution">
    <text evidence="12">The sequence shown here is derived from an EMBL/GenBank/DDBJ whole genome shotgun (WGS) entry which is preliminary data.</text>
</comment>
<evidence type="ECO:0000256" key="2">
    <source>
        <dbReference type="ARBA" id="ARBA00007069"/>
    </source>
</evidence>
<sequence length="200" mass="21381">MDLLAAIPSVIYGIWGLWTISPLLKTNFEEPIAATIGFIPIFSGPAYGLSIFLASLVLTIMITPIISSLSIEIFSRTPMHLREGMFALGATRWEVCRKVVIPFAKRGVIAAAILGLGRALGETMAVTMVIGNSYIWPFSSVSIFSPAHTITSKVASEFPESVSNAIQFSSLTELALVLLVISLSINLGADLLLKRVKGGG</sequence>
<evidence type="ECO:0000256" key="4">
    <source>
        <dbReference type="ARBA" id="ARBA00022475"/>
    </source>
</evidence>
<feature type="transmembrane region" description="Helical" evidence="9">
    <location>
        <begin position="174"/>
        <end position="193"/>
    </location>
</feature>
<dbReference type="GO" id="GO:0005315">
    <property type="term" value="F:phosphate transmembrane transporter activity"/>
    <property type="evidence" value="ECO:0007669"/>
    <property type="project" value="InterPro"/>
</dbReference>
<dbReference type="SUPFAM" id="SSF161098">
    <property type="entry name" value="MetI-like"/>
    <property type="match status" value="1"/>
</dbReference>
<feature type="domain" description="ABC transmembrane type-1" evidence="11">
    <location>
        <begin position="1"/>
        <end position="189"/>
    </location>
</feature>
<dbReference type="GO" id="GO:0006817">
    <property type="term" value="P:phosphate ion transport"/>
    <property type="evidence" value="ECO:0007669"/>
    <property type="project" value="UniProtKB-KW"/>
</dbReference>
<comment type="similarity">
    <text evidence="2 10">Belongs to the binding-protein-dependent transport system permease family. CysTW subfamily.</text>
</comment>
<comment type="function">
    <text evidence="10">Part of the binding-protein-dependent transport system for phosphate; probably responsible for the translocation of the substrate across the membrane.</text>
</comment>
<dbReference type="CDD" id="cd06261">
    <property type="entry name" value="TM_PBP2"/>
    <property type="match status" value="1"/>
</dbReference>
<evidence type="ECO:0000256" key="7">
    <source>
        <dbReference type="ARBA" id="ARBA00022989"/>
    </source>
</evidence>
<accession>A0A523BE41</accession>
<dbReference type="PANTHER" id="PTHR30425:SF1">
    <property type="entry name" value="PHOSPHATE TRANSPORT SYSTEM PERMEASE PROTEIN PSTC"/>
    <property type="match status" value="1"/>
</dbReference>
<keyword evidence="4 10" id="KW-1003">Cell membrane</keyword>
<dbReference type="GO" id="GO:0005886">
    <property type="term" value="C:plasma membrane"/>
    <property type="evidence" value="ECO:0007669"/>
    <property type="project" value="UniProtKB-SubCell"/>
</dbReference>
<dbReference type="PROSITE" id="PS50928">
    <property type="entry name" value="ABC_TM1"/>
    <property type="match status" value="1"/>
</dbReference>
<evidence type="ECO:0000256" key="5">
    <source>
        <dbReference type="ARBA" id="ARBA00022592"/>
    </source>
</evidence>
<protein>
    <recommendedName>
        <fullName evidence="10">Phosphate transport system permease protein</fullName>
    </recommendedName>
</protein>
<evidence type="ECO:0000256" key="1">
    <source>
        <dbReference type="ARBA" id="ARBA00004651"/>
    </source>
</evidence>
<dbReference type="PANTHER" id="PTHR30425">
    <property type="entry name" value="PHOSPHATE TRANSPORT SYSTEM PERMEASE PROTEIN PST"/>
    <property type="match status" value="1"/>
</dbReference>
<dbReference type="Gene3D" id="1.10.3720.10">
    <property type="entry name" value="MetI-like"/>
    <property type="match status" value="1"/>
</dbReference>
<dbReference type="NCBIfam" id="TIGR02138">
    <property type="entry name" value="phosphate_pstC"/>
    <property type="match status" value="1"/>
</dbReference>
<dbReference type="Proteomes" id="UP000315399">
    <property type="component" value="Unassembled WGS sequence"/>
</dbReference>
<feature type="transmembrane region" description="Helical" evidence="9">
    <location>
        <begin position="31"/>
        <end position="47"/>
    </location>
</feature>
<evidence type="ECO:0000313" key="12">
    <source>
        <dbReference type="EMBL" id="TDA39216.1"/>
    </source>
</evidence>
<name>A0A523BE41_9CREN</name>
<evidence type="ECO:0000259" key="11">
    <source>
        <dbReference type="PROSITE" id="PS50928"/>
    </source>
</evidence>
<dbReference type="Pfam" id="PF00528">
    <property type="entry name" value="BPD_transp_1"/>
    <property type="match status" value="1"/>
</dbReference>
<evidence type="ECO:0000256" key="3">
    <source>
        <dbReference type="ARBA" id="ARBA00022448"/>
    </source>
</evidence>
<gene>
    <name evidence="12" type="primary">pstC</name>
    <name evidence="12" type="ORF">DSO08_02700</name>
</gene>
<evidence type="ECO:0000256" key="9">
    <source>
        <dbReference type="RuleBase" id="RU363032"/>
    </source>
</evidence>
<evidence type="ECO:0000256" key="10">
    <source>
        <dbReference type="RuleBase" id="RU363054"/>
    </source>
</evidence>
<dbReference type="InterPro" id="IPR000515">
    <property type="entry name" value="MetI-like"/>
</dbReference>
<feature type="transmembrane region" description="Helical" evidence="9">
    <location>
        <begin position="6"/>
        <end position="24"/>
    </location>
</feature>
<comment type="subcellular location">
    <subcellularLocation>
        <location evidence="1 9">Cell membrane</location>
        <topology evidence="1 9">Multi-pass membrane protein</topology>
    </subcellularLocation>
</comment>
<comment type="caution">
    <text evidence="10">Lacks conserved residue(s) required for the propagation of feature annotation.</text>
</comment>